<dbReference type="AlphaFoldDB" id="A0A1H3G0N4"/>
<proteinExistence type="predicted"/>
<dbReference type="RefSeq" id="WP_092738977.1">
    <property type="nucleotide sequence ID" value="NZ_FNOV01000004.1"/>
</dbReference>
<keyword evidence="3" id="KW-1185">Reference proteome</keyword>
<dbReference type="InterPro" id="IPR036188">
    <property type="entry name" value="FAD/NAD-bd_sf"/>
</dbReference>
<dbReference type="SUPFAM" id="SSF51905">
    <property type="entry name" value="FAD/NAD(P)-binding domain"/>
    <property type="match status" value="1"/>
</dbReference>
<protein>
    <submittedName>
        <fullName evidence="2">Uncharacterized NAD(P)/FAD-binding protein YdhS</fullName>
    </submittedName>
</protein>
<dbReference type="Proteomes" id="UP000199249">
    <property type="component" value="Unassembled WGS sequence"/>
</dbReference>
<dbReference type="EMBL" id="FNOV01000004">
    <property type="protein sequence ID" value="SDX96607.1"/>
    <property type="molecule type" value="Genomic_DNA"/>
</dbReference>
<dbReference type="STRING" id="651662.SAMN04488069_104292"/>
<accession>A0A1H3G0N4</accession>
<evidence type="ECO:0000259" key="1">
    <source>
        <dbReference type="Pfam" id="PF13454"/>
    </source>
</evidence>
<dbReference type="PANTHER" id="PTHR40254">
    <property type="entry name" value="BLR0577 PROTEIN"/>
    <property type="match status" value="1"/>
</dbReference>
<dbReference type="OrthoDB" id="6309046at2"/>
<reference evidence="3" key="1">
    <citation type="submission" date="2016-10" db="EMBL/GenBank/DDBJ databases">
        <authorList>
            <person name="Varghese N."/>
            <person name="Submissions S."/>
        </authorList>
    </citation>
    <scope>NUCLEOTIDE SEQUENCE [LARGE SCALE GENOMIC DNA]</scope>
    <source>
        <strain evidence="3">CGMCC 1.8975</strain>
    </source>
</reference>
<evidence type="ECO:0000313" key="3">
    <source>
        <dbReference type="Proteomes" id="UP000199249"/>
    </source>
</evidence>
<organism evidence="2 3">
    <name type="scientific">Hymenobacter psychrophilus</name>
    <dbReference type="NCBI Taxonomy" id="651662"/>
    <lineage>
        <taxon>Bacteria</taxon>
        <taxon>Pseudomonadati</taxon>
        <taxon>Bacteroidota</taxon>
        <taxon>Cytophagia</taxon>
        <taxon>Cytophagales</taxon>
        <taxon>Hymenobacteraceae</taxon>
        <taxon>Hymenobacter</taxon>
    </lineage>
</organism>
<evidence type="ECO:0000313" key="2">
    <source>
        <dbReference type="EMBL" id="SDX96607.1"/>
    </source>
</evidence>
<sequence length="470" mass="50640">MQRRSITIIGGGFSGSMLALQLAQLAGQPFQCDVHLVEPRPAPGPGLAYTARRSEYLLNVPAKALSAFPERPDHFQNWLRVTGAEEGCQDGFCTRQSYGRYLQQLVSQVLEWPAMNGMTCQWHNSSALSVEPSPDGSGAGVRLRNGQLIHSDLVVLALGNFPPAPPTPLPHNYLSHPGYHGSPWASGALSAIKSTDDVLLLGSGLTAVDVLLGLRADGHQGRLTVVSQHGRWPTAAVPGAPSYPSFWATELAGLASVGAVLRVVRRHVAAAQVQGLPWQTVLDSLRPDLPRVWASWPLAEQSRFLRHLAGIWSVLRHRSPPGNAAIIGQLLASGRVQQLQGRACEIEPADDDLLVTVSRIGQPDRQLRAQHVITCTGPLLDYRRIQEPLVVQLRAAGQLVPDPLGLGMLTDADGALLDASGQASEILFTLGPSRRPAYFESTAVPELRAQAVTLALLLGQRLRQLERAEA</sequence>
<name>A0A1H3G0N4_9BACT</name>
<dbReference type="PANTHER" id="PTHR40254:SF1">
    <property type="entry name" value="BLR0577 PROTEIN"/>
    <property type="match status" value="1"/>
</dbReference>
<dbReference type="InterPro" id="IPR038732">
    <property type="entry name" value="HpyO/CreE_NAD-binding"/>
</dbReference>
<dbReference type="Gene3D" id="3.50.50.60">
    <property type="entry name" value="FAD/NAD(P)-binding domain"/>
    <property type="match status" value="1"/>
</dbReference>
<feature type="domain" description="FAD-dependent urate hydroxylase HpyO/Asp monooxygenase CreE-like FAD/NAD(P)-binding" evidence="1">
    <location>
        <begin position="8"/>
        <end position="160"/>
    </location>
</feature>
<dbReference type="Pfam" id="PF13454">
    <property type="entry name" value="NAD_binding_9"/>
    <property type="match status" value="1"/>
</dbReference>
<dbReference type="InterPro" id="IPR052189">
    <property type="entry name" value="L-asp_N-monooxygenase_NS-form"/>
</dbReference>
<gene>
    <name evidence="2" type="ORF">SAMN04488069_104292</name>
</gene>